<sequence length="428" mass="47409">MSKTPIARAVALSTLGTSFILPTLAHADFINDSKATVELRNFYFNRDFRQSSPPPSQSKAEEWAQGFILKYESGYTDGTIGVGVDALGTLGLKLDSSPDRSGTGLLQRSRSDGRAEDSYGDLGVTAKLRASKSTLKAGTLMPKMPVVQFNDTRLLPQTFSGFALNSAELDGLTVDGLTVDGGRLYQVNQRDSSDYEDMTITGGGKRNIKLGDSLTSNKFLFGGLTYKWTDSLSTSYHYGGLEDIYKQHYLGLLHVLPIADKQSLKSDIRWAKSNDDGGSNVDNKALNAMFTYALGYHAFGLGYQKMSGDTGFAYINGTDPYLVNYIQIGDFANKDEKSWQARYDYNFAGIGIPGLTFMTRYVKGDNIDLITTDGEGKEWERDTDIAYVFQDGPLKNLGVKWRNATMRTNYTNDYDENRLIVSYTMPLW</sequence>
<dbReference type="FunFam" id="2.40.160.10:FF:000008">
    <property type="entry name" value="OprD family porin"/>
    <property type="match status" value="1"/>
</dbReference>
<proteinExistence type="inferred from homology"/>
<dbReference type="InterPro" id="IPR023614">
    <property type="entry name" value="Porin_dom_sf"/>
</dbReference>
<feature type="signal peptide" evidence="4">
    <location>
        <begin position="1"/>
        <end position="27"/>
    </location>
</feature>
<dbReference type="EMBL" id="JACHLI010000054">
    <property type="protein sequence ID" value="MBB4867992.1"/>
    <property type="molecule type" value="Genomic_DNA"/>
</dbReference>
<evidence type="ECO:0000256" key="4">
    <source>
        <dbReference type="SAM" id="SignalP"/>
    </source>
</evidence>
<dbReference type="PANTHER" id="PTHR34596:SF2">
    <property type="entry name" value="CHITOPORIN"/>
    <property type="match status" value="1"/>
</dbReference>
<feature type="chain" id="PRO_5031465267" description="Outer membrane porin, OprD family" evidence="4">
    <location>
        <begin position="28"/>
        <end position="428"/>
    </location>
</feature>
<dbReference type="Gene3D" id="2.40.160.10">
    <property type="entry name" value="Porin"/>
    <property type="match status" value="1"/>
</dbReference>
<protein>
    <recommendedName>
        <fullName evidence="7">Outer membrane porin, OprD family</fullName>
    </recommendedName>
</protein>
<dbReference type="GO" id="GO:0015288">
    <property type="term" value="F:porin activity"/>
    <property type="evidence" value="ECO:0007669"/>
    <property type="project" value="TreeGrafter"/>
</dbReference>
<gene>
    <name evidence="5" type="ORF">HNP46_006911</name>
</gene>
<accession>A0A7W7KSC4</accession>
<evidence type="ECO:0000256" key="2">
    <source>
        <dbReference type="ARBA" id="ARBA00022448"/>
    </source>
</evidence>
<comment type="similarity">
    <text evidence="1">Belongs to the outer membrane porin (Opr) (TC 1.B.25) family.</text>
</comment>
<dbReference type="Pfam" id="PF03573">
    <property type="entry name" value="OprD"/>
    <property type="match status" value="1"/>
</dbReference>
<evidence type="ECO:0000256" key="1">
    <source>
        <dbReference type="ARBA" id="ARBA00009075"/>
    </source>
</evidence>
<dbReference type="AlphaFoldDB" id="A0A7W7KSC4"/>
<evidence type="ECO:0000256" key="3">
    <source>
        <dbReference type="ARBA" id="ARBA00022729"/>
    </source>
</evidence>
<evidence type="ECO:0000313" key="5">
    <source>
        <dbReference type="EMBL" id="MBB4867992.1"/>
    </source>
</evidence>
<keyword evidence="3 4" id="KW-0732">Signal</keyword>
<dbReference type="InterPro" id="IPR005318">
    <property type="entry name" value="OM_porin_bac"/>
</dbReference>
<dbReference type="RefSeq" id="WP_184598246.1">
    <property type="nucleotide sequence ID" value="NZ_JACHLI010000054.1"/>
</dbReference>
<dbReference type="PANTHER" id="PTHR34596">
    <property type="entry name" value="CHITOPORIN"/>
    <property type="match status" value="1"/>
</dbReference>
<comment type="caution">
    <text evidence="5">The sequence shown here is derived from an EMBL/GenBank/DDBJ whole genome shotgun (WGS) entry which is preliminary data.</text>
</comment>
<evidence type="ECO:0008006" key="7">
    <source>
        <dbReference type="Google" id="ProtNLM"/>
    </source>
</evidence>
<evidence type="ECO:0000313" key="6">
    <source>
        <dbReference type="Proteomes" id="UP000566995"/>
    </source>
</evidence>
<name>A0A7W7KSC4_PSENT</name>
<organism evidence="5 6">
    <name type="scientific">Pseudomonas nitroreducens</name>
    <dbReference type="NCBI Taxonomy" id="46680"/>
    <lineage>
        <taxon>Bacteria</taxon>
        <taxon>Pseudomonadati</taxon>
        <taxon>Pseudomonadota</taxon>
        <taxon>Gammaproteobacteria</taxon>
        <taxon>Pseudomonadales</taxon>
        <taxon>Pseudomonadaceae</taxon>
        <taxon>Pseudomonas</taxon>
    </lineage>
</organism>
<keyword evidence="2" id="KW-0813">Transport</keyword>
<reference evidence="5 6" key="1">
    <citation type="submission" date="2020-08" db="EMBL/GenBank/DDBJ databases">
        <title>Functional genomics of gut bacteria from endangered species of beetles.</title>
        <authorList>
            <person name="Carlos-Shanley C."/>
        </authorList>
    </citation>
    <scope>NUCLEOTIDE SEQUENCE [LARGE SCALE GENOMIC DNA]</scope>
    <source>
        <strain evidence="5 6">S00179</strain>
    </source>
</reference>
<dbReference type="GO" id="GO:0016020">
    <property type="term" value="C:membrane"/>
    <property type="evidence" value="ECO:0007669"/>
    <property type="project" value="InterPro"/>
</dbReference>
<dbReference type="Proteomes" id="UP000566995">
    <property type="component" value="Unassembled WGS sequence"/>
</dbReference>